<dbReference type="PANTHER" id="PTHR43046:SF2">
    <property type="entry name" value="8-OXO-DGTP DIPHOSPHATASE-RELATED"/>
    <property type="match status" value="1"/>
</dbReference>
<dbReference type="PRINTS" id="PR00502">
    <property type="entry name" value="NUDIXFAMILY"/>
</dbReference>
<dbReference type="AlphaFoldDB" id="A0A0R1KBL6"/>
<comment type="similarity">
    <text evidence="3">Belongs to the Nudix hydrolase family.</text>
</comment>
<dbReference type="GO" id="GO:0016787">
    <property type="term" value="F:hydrolase activity"/>
    <property type="evidence" value="ECO:0007669"/>
    <property type="project" value="UniProtKB-KW"/>
</dbReference>
<evidence type="ECO:0000313" key="5">
    <source>
        <dbReference type="EMBL" id="KRK78249.1"/>
    </source>
</evidence>
<evidence type="ECO:0000256" key="1">
    <source>
        <dbReference type="ARBA" id="ARBA00001946"/>
    </source>
</evidence>
<evidence type="ECO:0000313" key="6">
    <source>
        <dbReference type="Proteomes" id="UP000051162"/>
    </source>
</evidence>
<dbReference type="OrthoDB" id="9787476at2"/>
<evidence type="ECO:0000256" key="3">
    <source>
        <dbReference type="RuleBase" id="RU003476"/>
    </source>
</evidence>
<dbReference type="InterPro" id="IPR020476">
    <property type="entry name" value="Nudix_hydrolase"/>
</dbReference>
<keyword evidence="2 3" id="KW-0378">Hydrolase</keyword>
<dbReference type="PANTHER" id="PTHR43046">
    <property type="entry name" value="GDP-MANNOSE MANNOSYL HYDROLASE"/>
    <property type="match status" value="1"/>
</dbReference>
<dbReference type="PROSITE" id="PS51462">
    <property type="entry name" value="NUDIX"/>
    <property type="match status" value="1"/>
</dbReference>
<reference evidence="5 6" key="1">
    <citation type="journal article" date="2015" name="Genome Announc.">
        <title>Expanding the biotechnology potential of lactobacilli through comparative genomics of 213 strains and associated genera.</title>
        <authorList>
            <person name="Sun Z."/>
            <person name="Harris H.M."/>
            <person name="McCann A."/>
            <person name="Guo C."/>
            <person name="Argimon S."/>
            <person name="Zhang W."/>
            <person name="Yang X."/>
            <person name="Jeffery I.B."/>
            <person name="Cooney J.C."/>
            <person name="Kagawa T.F."/>
            <person name="Liu W."/>
            <person name="Song Y."/>
            <person name="Salvetti E."/>
            <person name="Wrobel A."/>
            <person name="Rasinkangas P."/>
            <person name="Parkhill J."/>
            <person name="Rea M.C."/>
            <person name="O'Sullivan O."/>
            <person name="Ritari J."/>
            <person name="Douillard F.P."/>
            <person name="Paul Ross R."/>
            <person name="Yang R."/>
            <person name="Briner A.E."/>
            <person name="Felis G.E."/>
            <person name="de Vos W.M."/>
            <person name="Barrangou R."/>
            <person name="Klaenhammer T.R."/>
            <person name="Caufield P.W."/>
            <person name="Cui Y."/>
            <person name="Zhang H."/>
            <person name="O'Toole P.W."/>
        </authorList>
    </citation>
    <scope>NUCLEOTIDE SEQUENCE [LARGE SCALE GENOMIC DNA]</scope>
    <source>
        <strain evidence="5 6">DSM 19117</strain>
    </source>
</reference>
<dbReference type="GeneID" id="84781848"/>
<accession>A0A0R1KBL6</accession>
<protein>
    <submittedName>
        <fullName evidence="5">ADP-ribose pyrophosphatase</fullName>
    </submittedName>
</protein>
<evidence type="ECO:0000256" key="2">
    <source>
        <dbReference type="ARBA" id="ARBA00022801"/>
    </source>
</evidence>
<dbReference type="Gene3D" id="3.90.79.10">
    <property type="entry name" value="Nucleoside Triphosphate Pyrophosphohydrolase"/>
    <property type="match status" value="1"/>
</dbReference>
<gene>
    <name evidence="5" type="ORF">FD30_GL000081</name>
</gene>
<dbReference type="SUPFAM" id="SSF55811">
    <property type="entry name" value="Nudix"/>
    <property type="match status" value="1"/>
</dbReference>
<dbReference type="InterPro" id="IPR000086">
    <property type="entry name" value="NUDIX_hydrolase_dom"/>
</dbReference>
<dbReference type="RefSeq" id="WP_056943446.1">
    <property type="nucleotide sequence ID" value="NZ_AZDT01000001.1"/>
</dbReference>
<keyword evidence="6" id="KW-1185">Reference proteome</keyword>
<name>A0A0R1KBL6_9LACO</name>
<dbReference type="Proteomes" id="UP000051162">
    <property type="component" value="Unassembled WGS sequence"/>
</dbReference>
<evidence type="ECO:0000259" key="4">
    <source>
        <dbReference type="PROSITE" id="PS51462"/>
    </source>
</evidence>
<feature type="domain" description="Nudix hydrolase" evidence="4">
    <location>
        <begin position="16"/>
        <end position="144"/>
    </location>
</feature>
<comment type="caution">
    <text evidence="5">The sequence shown here is derived from an EMBL/GenBank/DDBJ whole genome shotgun (WGS) entry which is preliminary data.</text>
</comment>
<dbReference type="Pfam" id="PF00293">
    <property type="entry name" value="NUDIX"/>
    <property type="match status" value="1"/>
</dbReference>
<dbReference type="InterPro" id="IPR020084">
    <property type="entry name" value="NUDIX_hydrolase_CS"/>
</dbReference>
<dbReference type="InterPro" id="IPR015797">
    <property type="entry name" value="NUDIX_hydrolase-like_dom_sf"/>
</dbReference>
<comment type="cofactor">
    <cofactor evidence="1">
        <name>Mg(2+)</name>
        <dbReference type="ChEBI" id="CHEBI:18420"/>
    </cofactor>
</comment>
<sequence length="158" mass="17228">MGYVTNLRKTVGSQPLVVIGAAAVVLRQNQLLLVDRRDNHLWGLPAGSKELNESLETTAMRELHEETGLLGQAPNLLTVVSGTGCQYQYPNGDQIDSSTAVYQLQATGTPGSSDETRTSRFFDLTALPAQMTPITQEILRRLISNHQLVGDGQNRPIN</sequence>
<proteinExistence type="inferred from homology"/>
<organism evidence="5 6">
    <name type="scientific">Levilactobacillus namurensis DSM 19117</name>
    <dbReference type="NCBI Taxonomy" id="1423773"/>
    <lineage>
        <taxon>Bacteria</taxon>
        <taxon>Bacillati</taxon>
        <taxon>Bacillota</taxon>
        <taxon>Bacilli</taxon>
        <taxon>Lactobacillales</taxon>
        <taxon>Lactobacillaceae</taxon>
        <taxon>Levilactobacillus</taxon>
    </lineage>
</organism>
<dbReference type="PATRIC" id="fig|1423773.3.peg.81"/>
<dbReference type="EMBL" id="AZDT01000001">
    <property type="protein sequence ID" value="KRK78249.1"/>
    <property type="molecule type" value="Genomic_DNA"/>
</dbReference>
<dbReference type="PROSITE" id="PS00893">
    <property type="entry name" value="NUDIX_BOX"/>
    <property type="match status" value="1"/>
</dbReference>
<dbReference type="STRING" id="1423773.FD30_GL000081"/>